<evidence type="ECO:0000313" key="2">
    <source>
        <dbReference type="EnsemblPlants" id="AUR62035541-RA:cds"/>
    </source>
</evidence>
<dbReference type="EnsemblPlants" id="AUR62035541-RA">
    <property type="protein sequence ID" value="AUR62035541-RA:cds"/>
    <property type="gene ID" value="AUR62035541"/>
</dbReference>
<evidence type="ECO:0008006" key="4">
    <source>
        <dbReference type="Google" id="ProtNLM"/>
    </source>
</evidence>
<dbReference type="PANTHER" id="PTHR31896:SF12">
    <property type="entry name" value="HXXXD-TYPE ACYL-TRANSFERASE FAMILY PROTEIN"/>
    <property type="match status" value="1"/>
</dbReference>
<dbReference type="GO" id="GO:0016740">
    <property type="term" value="F:transferase activity"/>
    <property type="evidence" value="ECO:0007669"/>
    <property type="project" value="UniProtKB-KW"/>
</dbReference>
<protein>
    <recommendedName>
        <fullName evidence="4">BAHD acyltransferase</fullName>
    </recommendedName>
</protein>
<dbReference type="Gene3D" id="3.30.559.10">
    <property type="entry name" value="Chloramphenicol acetyltransferase-like domain"/>
    <property type="match status" value="2"/>
</dbReference>
<sequence>MSPVKLISECFVRPKSDVEDSERYHYLSPLALHLISLGNTQYGLLFRTSSYKSNNFFDNLKLSLSHALVHFYPLAGRLVTKTYDEEHSCSIFVDCKSGPGARLIHASASDVTVDNIVNPTTDVPLVVQSFFDLGERQVNHDGHTRALLSVQMTEVADGLFIGCCINHCVTDGTSLSHFLNVLSNIFVSGEGTKDVILRKPVIKFPPSISEGFPIIKLPFKEPNEFITRFDKDHLLRDRVFHFSAATMSKLKIKANAEANNSSMPQLSSFKALCGFIWQSITRARNLPSEEETKFAMAVNIRSRIEPPLSPDHLANCFVAATATAKAGELLKNGLGYATMLIHDEVDTVNAETAREALVLSSGESPTIESPGFISLGTNCVVMGGSPRFDFSGAEFGLGKLVAIRTGYTNRADGKLTAFPGRDGPGSVDLQVGLLPEYMSALLLDEEFMNYVS</sequence>
<keyword evidence="3" id="KW-1185">Reference proteome</keyword>
<dbReference type="InterPro" id="IPR051283">
    <property type="entry name" value="Sec_Metabolite_Acyltrans"/>
</dbReference>
<proteinExistence type="predicted"/>
<evidence type="ECO:0000313" key="3">
    <source>
        <dbReference type="Proteomes" id="UP000596660"/>
    </source>
</evidence>
<dbReference type="AlphaFoldDB" id="A0A803MUM9"/>
<dbReference type="Gramene" id="AUR62035541-RA">
    <property type="protein sequence ID" value="AUR62035541-RA:cds"/>
    <property type="gene ID" value="AUR62035541"/>
</dbReference>
<keyword evidence="1" id="KW-0808">Transferase</keyword>
<organism evidence="2 3">
    <name type="scientific">Chenopodium quinoa</name>
    <name type="common">Quinoa</name>
    <dbReference type="NCBI Taxonomy" id="63459"/>
    <lineage>
        <taxon>Eukaryota</taxon>
        <taxon>Viridiplantae</taxon>
        <taxon>Streptophyta</taxon>
        <taxon>Embryophyta</taxon>
        <taxon>Tracheophyta</taxon>
        <taxon>Spermatophyta</taxon>
        <taxon>Magnoliopsida</taxon>
        <taxon>eudicotyledons</taxon>
        <taxon>Gunneridae</taxon>
        <taxon>Pentapetalae</taxon>
        <taxon>Caryophyllales</taxon>
        <taxon>Chenopodiaceae</taxon>
        <taxon>Chenopodioideae</taxon>
        <taxon>Atripliceae</taxon>
        <taxon>Chenopodium</taxon>
    </lineage>
</organism>
<accession>A0A803MUM9</accession>
<dbReference type="Pfam" id="PF02458">
    <property type="entry name" value="Transferase"/>
    <property type="match status" value="1"/>
</dbReference>
<name>A0A803MUM9_CHEQI</name>
<dbReference type="OMA" id="CCINHCV"/>
<dbReference type="Proteomes" id="UP000596660">
    <property type="component" value="Unplaced"/>
</dbReference>
<reference evidence="2" key="2">
    <citation type="submission" date="2021-03" db="UniProtKB">
        <authorList>
            <consortium name="EnsemblPlants"/>
        </authorList>
    </citation>
    <scope>IDENTIFICATION</scope>
</reference>
<evidence type="ECO:0000256" key="1">
    <source>
        <dbReference type="ARBA" id="ARBA00022679"/>
    </source>
</evidence>
<dbReference type="InterPro" id="IPR023213">
    <property type="entry name" value="CAT-like_dom_sf"/>
</dbReference>
<dbReference type="PANTHER" id="PTHR31896">
    <property type="entry name" value="FAMILY REGULATORY PROTEIN, PUTATIVE (AFU_ORTHOLOGUE AFUA_3G14730)-RELATED"/>
    <property type="match status" value="1"/>
</dbReference>
<reference evidence="2" key="1">
    <citation type="journal article" date="2017" name="Nature">
        <title>The genome of Chenopodium quinoa.</title>
        <authorList>
            <person name="Jarvis D.E."/>
            <person name="Ho Y.S."/>
            <person name="Lightfoot D.J."/>
            <person name="Schmoeckel S.M."/>
            <person name="Li B."/>
            <person name="Borm T.J.A."/>
            <person name="Ohyanagi H."/>
            <person name="Mineta K."/>
            <person name="Michell C.T."/>
            <person name="Saber N."/>
            <person name="Kharbatia N.M."/>
            <person name="Rupper R.R."/>
            <person name="Sharp A.R."/>
            <person name="Dally N."/>
            <person name="Boughton B.A."/>
            <person name="Woo Y.H."/>
            <person name="Gao G."/>
            <person name="Schijlen E.G.W.M."/>
            <person name="Guo X."/>
            <person name="Momin A.A."/>
            <person name="Negrao S."/>
            <person name="Al-Babili S."/>
            <person name="Gehring C."/>
            <person name="Roessner U."/>
            <person name="Jung C."/>
            <person name="Murphy K."/>
            <person name="Arold S.T."/>
            <person name="Gojobori T."/>
            <person name="van der Linden C.G."/>
            <person name="van Loo E.N."/>
            <person name="Jellen E.N."/>
            <person name="Maughan P.J."/>
            <person name="Tester M."/>
        </authorList>
    </citation>
    <scope>NUCLEOTIDE SEQUENCE [LARGE SCALE GENOMIC DNA]</scope>
    <source>
        <strain evidence="2">cv. PI 614886</strain>
    </source>
</reference>